<organism evidence="4 5">
    <name type="scientific">Streptococcus pyogenes</name>
    <dbReference type="NCBI Taxonomy" id="1314"/>
    <lineage>
        <taxon>Bacteria</taxon>
        <taxon>Bacillati</taxon>
        <taxon>Bacillota</taxon>
        <taxon>Bacilli</taxon>
        <taxon>Lactobacillales</taxon>
        <taxon>Streptococcaceae</taxon>
        <taxon>Streptococcus</taxon>
    </lineage>
</organism>
<sequence length="138" mass="15008">GQDVKVEVMAYPGEVFRGHISTINSNVDPNTHRMLIRSDIENPKHELRSGMFARFSIKTGEPVRSVAVPLGGVVREGDGTMTVWVTKDRKGFMQRIVKTGDQKDGMRQVLEGLQPGELVATDGALFLSNMLAIGQAGG</sequence>
<reference evidence="4 5" key="1">
    <citation type="submission" date="2019-02" db="EMBL/GenBank/DDBJ databases">
        <title>Novel genomic isolates of S. pyogenes and S. dysgalactiae subsp. equisimilis associated to necrotising fasciitis (NSTI).</title>
        <authorList>
            <person name="Barrantes I."/>
        </authorList>
    </citation>
    <scope>NUCLEOTIDE SEQUENCE [LARGE SCALE GENOMIC DNA]</scope>
    <source>
        <strain evidence="4 5">SPY2028</strain>
    </source>
</reference>
<evidence type="ECO:0000259" key="3">
    <source>
        <dbReference type="Pfam" id="PF25975"/>
    </source>
</evidence>
<evidence type="ECO:0000259" key="2">
    <source>
        <dbReference type="Pfam" id="PF25954"/>
    </source>
</evidence>
<dbReference type="Gene3D" id="2.40.420.20">
    <property type="match status" value="1"/>
</dbReference>
<dbReference type="Gene3D" id="2.40.30.170">
    <property type="match status" value="1"/>
</dbReference>
<accession>A0A5S4TRX7</accession>
<comment type="caution">
    <text evidence="4">The sequence shown here is derived from an EMBL/GenBank/DDBJ whole genome shotgun (WGS) entry which is preliminary data.</text>
</comment>
<gene>
    <name evidence="4" type="ORF">E0F66_11070</name>
</gene>
<dbReference type="PANTHER" id="PTHR30097:SF16">
    <property type="entry name" value="CATION EFFLUX SYSTEM (CZCB-LIKE)"/>
    <property type="match status" value="1"/>
</dbReference>
<evidence type="ECO:0000256" key="1">
    <source>
        <dbReference type="ARBA" id="ARBA00022448"/>
    </source>
</evidence>
<evidence type="ECO:0000313" key="4">
    <source>
        <dbReference type="EMBL" id="TYK96336.1"/>
    </source>
</evidence>
<dbReference type="InterPro" id="IPR058792">
    <property type="entry name" value="Beta-barrel_RND_2"/>
</dbReference>
<dbReference type="Pfam" id="PF25975">
    <property type="entry name" value="CzcB_C"/>
    <property type="match status" value="1"/>
</dbReference>
<dbReference type="EMBL" id="SJLL01000232">
    <property type="protein sequence ID" value="TYK96336.1"/>
    <property type="molecule type" value="Genomic_DNA"/>
</dbReference>
<dbReference type="AlphaFoldDB" id="A0A5S4TRX7"/>
<dbReference type="InterPro" id="IPR058649">
    <property type="entry name" value="CzcB_C"/>
</dbReference>
<dbReference type="Proteomes" id="UP000324058">
    <property type="component" value="Unassembled WGS sequence"/>
</dbReference>
<dbReference type="InterPro" id="IPR051909">
    <property type="entry name" value="MFP_Cation_Efflux"/>
</dbReference>
<feature type="domain" description="CzcB-like C-terminal circularly permuted SH3-like" evidence="3">
    <location>
        <begin position="75"/>
        <end position="124"/>
    </location>
</feature>
<proteinExistence type="predicted"/>
<feature type="domain" description="CusB-like beta-barrel" evidence="2">
    <location>
        <begin position="1"/>
        <end position="59"/>
    </location>
</feature>
<feature type="non-terminal residue" evidence="4">
    <location>
        <position position="1"/>
    </location>
</feature>
<dbReference type="SUPFAM" id="SSF111369">
    <property type="entry name" value="HlyD-like secretion proteins"/>
    <property type="match status" value="1"/>
</dbReference>
<dbReference type="PANTHER" id="PTHR30097">
    <property type="entry name" value="CATION EFFLUX SYSTEM PROTEIN CUSB"/>
    <property type="match status" value="1"/>
</dbReference>
<evidence type="ECO:0000313" key="5">
    <source>
        <dbReference type="Proteomes" id="UP000324058"/>
    </source>
</evidence>
<dbReference type="Pfam" id="PF25954">
    <property type="entry name" value="Beta-barrel_RND_2"/>
    <property type="match status" value="1"/>
</dbReference>
<keyword evidence="1" id="KW-0813">Transport</keyword>
<name>A0A5S4TRX7_STRPY</name>
<protein>
    <submittedName>
        <fullName evidence="4">Efflux transporter periplasmic adaptor subunit</fullName>
    </submittedName>
</protein>